<keyword evidence="2" id="KW-0520">NAD</keyword>
<dbReference type="SUPFAM" id="SSF51735">
    <property type="entry name" value="NAD(P)-binding Rossmann-fold domains"/>
    <property type="match status" value="1"/>
</dbReference>
<dbReference type="InterPro" id="IPR036291">
    <property type="entry name" value="NAD(P)-bd_dom_sf"/>
</dbReference>
<accession>A0A085VBC8</accession>
<dbReference type="Gene3D" id="3.40.50.720">
    <property type="entry name" value="NAD(P)-binding Rossmann-like Domain"/>
    <property type="match status" value="2"/>
</dbReference>
<evidence type="ECO:0000259" key="3">
    <source>
        <dbReference type="Pfam" id="PF02826"/>
    </source>
</evidence>
<evidence type="ECO:0000256" key="2">
    <source>
        <dbReference type="ARBA" id="ARBA00023027"/>
    </source>
</evidence>
<proteinExistence type="predicted"/>
<dbReference type="InterPro" id="IPR006140">
    <property type="entry name" value="D-isomer_DH_NAD-bd"/>
</dbReference>
<dbReference type="GO" id="GO:0051287">
    <property type="term" value="F:NAD binding"/>
    <property type="evidence" value="ECO:0007669"/>
    <property type="project" value="InterPro"/>
</dbReference>
<name>A0A085VBC8_PSESX</name>
<dbReference type="EMBL" id="JPQT01000096">
    <property type="protein sequence ID" value="KFE52741.1"/>
    <property type="molecule type" value="Genomic_DNA"/>
</dbReference>
<feature type="domain" description="D-isomer specific 2-hydroxyacid dehydrogenase NAD-binding" evidence="3">
    <location>
        <begin position="102"/>
        <end position="273"/>
    </location>
</feature>
<dbReference type="AlphaFoldDB" id="A0A085VBC8"/>
<gene>
    <name evidence="4" type="ORF">IV02_07630</name>
</gene>
<protein>
    <submittedName>
        <fullName evidence="4">2-hydroxyacid dehydrogenase</fullName>
    </submittedName>
</protein>
<dbReference type="Proteomes" id="UP000028643">
    <property type="component" value="Unassembled WGS sequence"/>
</dbReference>
<dbReference type="PANTHER" id="PTHR43333">
    <property type="entry name" value="2-HACID_DH_C DOMAIN-CONTAINING PROTEIN"/>
    <property type="match status" value="1"/>
</dbReference>
<evidence type="ECO:0000313" key="5">
    <source>
        <dbReference type="Proteomes" id="UP000028643"/>
    </source>
</evidence>
<evidence type="ECO:0000313" key="4">
    <source>
        <dbReference type="EMBL" id="KFE52741.1"/>
    </source>
</evidence>
<dbReference type="SUPFAM" id="SSF52283">
    <property type="entry name" value="Formate/glycerate dehydrogenase catalytic domain-like"/>
    <property type="match status" value="1"/>
</dbReference>
<dbReference type="GO" id="GO:0016491">
    <property type="term" value="F:oxidoreductase activity"/>
    <property type="evidence" value="ECO:0007669"/>
    <property type="project" value="UniProtKB-KW"/>
</dbReference>
<dbReference type="PANTHER" id="PTHR43333:SF1">
    <property type="entry name" value="D-ISOMER SPECIFIC 2-HYDROXYACID DEHYDROGENASE NAD-BINDING DOMAIN-CONTAINING PROTEIN"/>
    <property type="match status" value="1"/>
</dbReference>
<keyword evidence="1" id="KW-0560">Oxidoreductase</keyword>
<sequence>MTLLFKIDDARGQVWKSLFQHHAPDIDVRLESDDGDPADVRYFASWIAPKALHSTYPNLQVVFATSAGVDQFDLSELPPHINVVRMLDPGIAQGIIEYACFAVLSLHREIPLYLDQQRQQQWQNRPLLPASQRRVGVMGLGNLGVAVLQSLQAFGFALSGWARSAKTIDGVQCFAGQAQLKPFLNQCDVLICLLPLTDDTRGIINAELLAALPQGAKLINLGRGGHLVEADLLDALASGQVDRAILDVLNDEPPAADHPYWQHPRIWLTPHIGAMTSPQTAFEVLLANIRRHQRGEFMPGIIDRSEGY</sequence>
<organism evidence="4 5">
    <name type="scientific">Pseudomonas syringae</name>
    <dbReference type="NCBI Taxonomy" id="317"/>
    <lineage>
        <taxon>Bacteria</taxon>
        <taxon>Pseudomonadati</taxon>
        <taxon>Pseudomonadota</taxon>
        <taxon>Gammaproteobacteria</taxon>
        <taxon>Pseudomonadales</taxon>
        <taxon>Pseudomonadaceae</taxon>
        <taxon>Pseudomonas</taxon>
    </lineage>
</organism>
<dbReference type="Pfam" id="PF02826">
    <property type="entry name" value="2-Hacid_dh_C"/>
    <property type="match status" value="1"/>
</dbReference>
<comment type="caution">
    <text evidence="4">The sequence shown here is derived from an EMBL/GenBank/DDBJ whole genome shotgun (WGS) entry which is preliminary data.</text>
</comment>
<dbReference type="CDD" id="cd12164">
    <property type="entry name" value="GDH_like_2"/>
    <property type="match status" value="1"/>
</dbReference>
<reference evidence="4 5" key="1">
    <citation type="submission" date="2014-07" db="EMBL/GenBank/DDBJ databases">
        <title>Draft Genome Sequences of Environmental Pseudomonas syringae strains.</title>
        <authorList>
            <person name="Baltrus D.A."/>
            <person name="Berge O."/>
            <person name="Morris C."/>
        </authorList>
    </citation>
    <scope>NUCLEOTIDE SEQUENCE [LARGE SCALE GENOMIC DNA]</scope>
    <source>
        <strain evidence="4 5">CEB003</strain>
    </source>
</reference>
<dbReference type="PATRIC" id="fig|317.174.peg.1553"/>
<evidence type="ECO:0000256" key="1">
    <source>
        <dbReference type="ARBA" id="ARBA00023002"/>
    </source>
</evidence>
<dbReference type="RefSeq" id="WP_047573386.1">
    <property type="nucleotide sequence ID" value="NZ_JPQT01000096.1"/>
</dbReference>